<sequence>MDKQVVAPVAPMPEDMICEYLSIKEQIATLTKREKELKAEIGEFADTHIENFDSEGVFELETGLIKISKNPPKAIWVDSEKALSLAEKKDIVMCIPQSYHNTTIDLTKVARAKESDKQLKQALKAKGVEVVQETRYDIKSKK</sequence>
<dbReference type="Proteomes" id="UP000762676">
    <property type="component" value="Unassembled WGS sequence"/>
</dbReference>
<organism evidence="1 2">
    <name type="scientific">Elysia marginata</name>
    <dbReference type="NCBI Taxonomy" id="1093978"/>
    <lineage>
        <taxon>Eukaryota</taxon>
        <taxon>Metazoa</taxon>
        <taxon>Spiralia</taxon>
        <taxon>Lophotrochozoa</taxon>
        <taxon>Mollusca</taxon>
        <taxon>Gastropoda</taxon>
        <taxon>Heterobranchia</taxon>
        <taxon>Euthyneura</taxon>
        <taxon>Panpulmonata</taxon>
        <taxon>Sacoglossa</taxon>
        <taxon>Placobranchoidea</taxon>
        <taxon>Plakobranchidae</taxon>
        <taxon>Elysia</taxon>
    </lineage>
</organism>
<proteinExistence type="predicted"/>
<comment type="caution">
    <text evidence="1">The sequence shown here is derived from an EMBL/GenBank/DDBJ whole genome shotgun (WGS) entry which is preliminary data.</text>
</comment>
<keyword evidence="2" id="KW-1185">Reference proteome</keyword>
<name>A0AAV4GJ17_9GAST</name>
<evidence type="ECO:0000313" key="1">
    <source>
        <dbReference type="EMBL" id="GFR84410.1"/>
    </source>
</evidence>
<accession>A0AAV4GJ17</accession>
<reference evidence="1 2" key="1">
    <citation type="journal article" date="2021" name="Elife">
        <title>Chloroplast acquisition without the gene transfer in kleptoplastic sea slugs, Plakobranchus ocellatus.</title>
        <authorList>
            <person name="Maeda T."/>
            <person name="Takahashi S."/>
            <person name="Yoshida T."/>
            <person name="Shimamura S."/>
            <person name="Takaki Y."/>
            <person name="Nagai Y."/>
            <person name="Toyoda A."/>
            <person name="Suzuki Y."/>
            <person name="Arimoto A."/>
            <person name="Ishii H."/>
            <person name="Satoh N."/>
            <person name="Nishiyama T."/>
            <person name="Hasebe M."/>
            <person name="Maruyama T."/>
            <person name="Minagawa J."/>
            <person name="Obokata J."/>
            <person name="Shigenobu S."/>
        </authorList>
    </citation>
    <scope>NUCLEOTIDE SEQUENCE [LARGE SCALE GENOMIC DNA]</scope>
</reference>
<dbReference type="AlphaFoldDB" id="A0AAV4GJ17"/>
<gene>
    <name evidence="1" type="ORF">ElyMa_002416600</name>
</gene>
<dbReference type="EMBL" id="BMAT01004951">
    <property type="protein sequence ID" value="GFR84410.1"/>
    <property type="molecule type" value="Genomic_DNA"/>
</dbReference>
<protein>
    <submittedName>
        <fullName evidence="1">Uncharacterized protein</fullName>
    </submittedName>
</protein>
<evidence type="ECO:0000313" key="2">
    <source>
        <dbReference type="Proteomes" id="UP000762676"/>
    </source>
</evidence>